<dbReference type="Proteomes" id="UP000756710">
    <property type="component" value="Unassembled WGS sequence"/>
</dbReference>
<evidence type="ECO:0000313" key="2">
    <source>
        <dbReference type="EMBL" id="CDR02864.1"/>
    </source>
</evidence>
<dbReference type="Gene3D" id="3.30.420.40">
    <property type="match status" value="2"/>
</dbReference>
<dbReference type="Pfam" id="PF00480">
    <property type="entry name" value="ROK"/>
    <property type="match status" value="1"/>
</dbReference>
<dbReference type="PANTHER" id="PTHR18964:SF173">
    <property type="entry name" value="GLUCOKINASE"/>
    <property type="match status" value="1"/>
</dbReference>
<accession>A0A060ZDA3</accession>
<proteinExistence type="inferred from homology"/>
<dbReference type="Gene3D" id="1.10.10.10">
    <property type="entry name" value="Winged helix-like DNA-binding domain superfamily/Winged helix DNA-binding domain"/>
    <property type="match status" value="1"/>
</dbReference>
<dbReference type="GO" id="GO:0016301">
    <property type="term" value="F:kinase activity"/>
    <property type="evidence" value="ECO:0007669"/>
    <property type="project" value="UniProtKB-KW"/>
</dbReference>
<reference evidence="2" key="1">
    <citation type="submission" date="2014-05" db="EMBL/GenBank/DDBJ databases">
        <authorList>
            <person name="Horn Fabian"/>
        </authorList>
    </citation>
    <scope>NUCLEOTIDE SEQUENCE</scope>
</reference>
<dbReference type="InterPro" id="IPR043129">
    <property type="entry name" value="ATPase_NBD"/>
</dbReference>
<dbReference type="AlphaFoldDB" id="A0A060ZDA3"/>
<gene>
    <name evidence="3" type="ORF">J2Z30_007392</name>
    <name evidence="2" type="ORF">SIRAN952</name>
</gene>
<name>A0A060ZDA3_9ACTN</name>
<dbReference type="EMBL" id="LK022848">
    <property type="protein sequence ID" value="CDR02864.1"/>
    <property type="molecule type" value="Genomic_DNA"/>
</dbReference>
<organism evidence="2">
    <name type="scientific">Streptomyces iranensis</name>
    <dbReference type="NCBI Taxonomy" id="576784"/>
    <lineage>
        <taxon>Bacteria</taxon>
        <taxon>Bacillati</taxon>
        <taxon>Actinomycetota</taxon>
        <taxon>Actinomycetes</taxon>
        <taxon>Kitasatosporales</taxon>
        <taxon>Streptomycetaceae</taxon>
        <taxon>Streptomyces</taxon>
        <taxon>Streptomyces violaceusniger group</taxon>
    </lineage>
</organism>
<dbReference type="EMBL" id="JAGGLR010000024">
    <property type="protein sequence ID" value="MBP2066343.1"/>
    <property type="molecule type" value="Genomic_DNA"/>
</dbReference>
<keyword evidence="3" id="KW-0808">Transferase</keyword>
<evidence type="ECO:0000313" key="3">
    <source>
        <dbReference type="EMBL" id="MBP2066343.1"/>
    </source>
</evidence>
<dbReference type="InterPro" id="IPR036388">
    <property type="entry name" value="WH-like_DNA-bd_sf"/>
</dbReference>
<keyword evidence="3" id="KW-0418">Kinase</keyword>
<keyword evidence="4" id="KW-1185">Reference proteome</keyword>
<dbReference type="PANTHER" id="PTHR18964">
    <property type="entry name" value="ROK (REPRESSOR, ORF, KINASE) FAMILY"/>
    <property type="match status" value="1"/>
</dbReference>
<dbReference type="RefSeq" id="WP_044567373.1">
    <property type="nucleotide sequence ID" value="NZ_BAABDR010000053.1"/>
</dbReference>
<comment type="similarity">
    <text evidence="1">Belongs to the ROK (NagC/XylR) family.</text>
</comment>
<dbReference type="HOGENOM" id="CLU_036604_13_3_11"/>
<reference evidence="3 4" key="2">
    <citation type="submission" date="2021-03" db="EMBL/GenBank/DDBJ databases">
        <title>Genomic Encyclopedia of Type Strains, Phase IV (KMG-IV): sequencing the most valuable type-strain genomes for metagenomic binning, comparative biology and taxonomic classification.</title>
        <authorList>
            <person name="Goeker M."/>
        </authorList>
    </citation>
    <scope>NUCLEOTIDE SEQUENCE [LARGE SCALE GENOMIC DNA]</scope>
    <source>
        <strain evidence="3 4">DSM 41954</strain>
    </source>
</reference>
<dbReference type="InterPro" id="IPR036390">
    <property type="entry name" value="WH_DNA-bd_sf"/>
</dbReference>
<dbReference type="SUPFAM" id="SSF46785">
    <property type="entry name" value="Winged helix' DNA-binding domain"/>
    <property type="match status" value="1"/>
</dbReference>
<sequence>MREGDGYSADQTLLPAVPAGLRRVLDLVLAGEATNRAEIARRSGLARSTVGQQVDQLLGRDILEELESGESVRGRPPRLLTLSPHAGTIAVADVDTLDTRIAIADLGGRLIAQDTVTVRIDTGPESVLEVVCDRLHALLERSGRDPDRVRQVVMGLPAPVDRDRGCPLRPNGMPGWDGYPVAERLRARFRAPAQVDNDANLMALGEAVQARTETPVLCLKIGNGIGAGLITAEGRIYRGADGAAGDVGHIRSLGGGTALCTCGNVGCVRAIASHRAVLRTLDIPESTEEDPLHGVHELAERVANNDPPAVRALRQAATEIGELAAMLVYMYNPRTLILGGPLSDLRDDLLSGVRAVVYQRALPLATRNLTITTTRLGAASAVHGAVALATGDVFSERGIARLLVD</sequence>
<dbReference type="InterPro" id="IPR000600">
    <property type="entry name" value="ROK"/>
</dbReference>
<protein>
    <submittedName>
        <fullName evidence="3">NBD/HSP70 family sugar kinase</fullName>
    </submittedName>
    <submittedName>
        <fullName evidence="2">ROK domain-containing protein</fullName>
    </submittedName>
</protein>
<evidence type="ECO:0000256" key="1">
    <source>
        <dbReference type="ARBA" id="ARBA00006479"/>
    </source>
</evidence>
<evidence type="ECO:0000313" key="4">
    <source>
        <dbReference type="Proteomes" id="UP000756710"/>
    </source>
</evidence>
<dbReference type="SUPFAM" id="SSF53067">
    <property type="entry name" value="Actin-like ATPase domain"/>
    <property type="match status" value="1"/>
</dbReference>